<dbReference type="PROSITE" id="PS50966">
    <property type="entry name" value="ZF_SWIM"/>
    <property type="match status" value="1"/>
</dbReference>
<sequence length="710" mass="82032">MEKEFEFAVGMVFSNELEAYHKYVAYAIGKGFGVRKGNMFRNSKGELTRRTFVCNCEGYSDSSDGKEKKFQRYEVRCGCLAHIKYKVDNGIYEVIEYVAEHNHPFIPEDQKHMIRCGRLISDTCKNVLVDMNKAGIGGTTAYKFLANEAGGSQNLGFNLRDCQNYLQTRRSEVISGGDCQNLLNHFHCMQLQNPMFFYAVQVDQDGRLTNLFWRDSLSKFDYDCFGDVLVFDTTYRTNIYEMICAPFVGVNHHWKNTLFGCAFLMDETAESFIWLFEVFLKSMGNKAPKTMFTDQDAAMAKAIRTVFPNTQHRLCTWHIGKNANKNIPHLYNNPGFKDKYFFRLMYRCRSEDEFESTWKEMEEEWHTENNNWLRRLYDIRHKWSLAFDRDTFTCGITSSQRSESTNNVFQRMAKKTLRLIEFVPYYEEQLKHIREVESQDDYASRGKPKLQVSSNGILNHAASVYTRTIFNKFNAEFLEILSEKISSVTFDGSIYLYTLKCMGNPRENIVRFDPADFSISCECKLFEAKGWLCRHALKVLTENMSVMSIPSAYILKRWTKGAKQGIIGDEFHPMSPGSSKFNRFSTLMQQSFELMNLGAESVNTMEIVSKNMENTKAELLSYQSSVGMTDEASNDDNEASVCDVSVLDPLQRKGKGIAYGRLKSSSEKKKKKSKKGTLPMHVESQGECKYYFSKIFHLCYMMSINIFITL</sequence>
<evidence type="ECO:0000256" key="1">
    <source>
        <dbReference type="PROSITE-ProRule" id="PRU00325"/>
    </source>
</evidence>
<dbReference type="InterPro" id="IPR004330">
    <property type="entry name" value="FAR1_DNA_bnd_dom"/>
</dbReference>
<comment type="caution">
    <text evidence="3">The sequence shown here is derived from an EMBL/GenBank/DDBJ whole genome shotgun (WGS) entry which is preliminary data.</text>
</comment>
<keyword evidence="1" id="KW-0862">Zinc</keyword>
<evidence type="ECO:0000313" key="3">
    <source>
        <dbReference type="EMBL" id="KAL3743092.1"/>
    </source>
</evidence>
<evidence type="ECO:0000313" key="4">
    <source>
        <dbReference type="Proteomes" id="UP001634007"/>
    </source>
</evidence>
<dbReference type="AlphaFoldDB" id="A0ABD3KZW5"/>
<keyword evidence="1" id="KW-0479">Metal-binding</keyword>
<keyword evidence="4" id="KW-1185">Reference proteome</keyword>
<dbReference type="PANTHER" id="PTHR47718:SF17">
    <property type="entry name" value="PROTEIN FAR1-RELATED SEQUENCE 5-LIKE"/>
    <property type="match status" value="1"/>
</dbReference>
<dbReference type="InterPro" id="IPR007527">
    <property type="entry name" value="Znf_SWIM"/>
</dbReference>
<name>A0ABD3KZW5_EUCGL</name>
<dbReference type="EMBL" id="JBJKBG010000004">
    <property type="protein sequence ID" value="KAL3743092.1"/>
    <property type="molecule type" value="Genomic_DNA"/>
</dbReference>
<dbReference type="Proteomes" id="UP001634007">
    <property type="component" value="Unassembled WGS sequence"/>
</dbReference>
<keyword evidence="1" id="KW-0863">Zinc-finger</keyword>
<evidence type="ECO:0000259" key="2">
    <source>
        <dbReference type="PROSITE" id="PS50966"/>
    </source>
</evidence>
<feature type="domain" description="SWIM-type" evidence="2">
    <location>
        <begin position="506"/>
        <end position="544"/>
    </location>
</feature>
<dbReference type="Pfam" id="PF04434">
    <property type="entry name" value="SWIM"/>
    <property type="match status" value="1"/>
</dbReference>
<proteinExistence type="predicted"/>
<accession>A0ABD3KZW5</accession>
<dbReference type="GO" id="GO:0008270">
    <property type="term" value="F:zinc ion binding"/>
    <property type="evidence" value="ECO:0007669"/>
    <property type="project" value="UniProtKB-KW"/>
</dbReference>
<protein>
    <recommendedName>
        <fullName evidence="2">SWIM-type domain-containing protein</fullName>
    </recommendedName>
</protein>
<organism evidence="3 4">
    <name type="scientific">Eucalyptus globulus</name>
    <name type="common">Tasmanian blue gum</name>
    <dbReference type="NCBI Taxonomy" id="34317"/>
    <lineage>
        <taxon>Eukaryota</taxon>
        <taxon>Viridiplantae</taxon>
        <taxon>Streptophyta</taxon>
        <taxon>Embryophyta</taxon>
        <taxon>Tracheophyta</taxon>
        <taxon>Spermatophyta</taxon>
        <taxon>Magnoliopsida</taxon>
        <taxon>eudicotyledons</taxon>
        <taxon>Gunneridae</taxon>
        <taxon>Pentapetalae</taxon>
        <taxon>rosids</taxon>
        <taxon>malvids</taxon>
        <taxon>Myrtales</taxon>
        <taxon>Myrtaceae</taxon>
        <taxon>Myrtoideae</taxon>
        <taxon>Eucalypteae</taxon>
        <taxon>Eucalyptus</taxon>
    </lineage>
</organism>
<reference evidence="3 4" key="1">
    <citation type="submission" date="2024-11" db="EMBL/GenBank/DDBJ databases">
        <title>Chromosome-level genome assembly of Eucalyptus globulus Labill. provides insights into its genome evolution.</title>
        <authorList>
            <person name="Li X."/>
        </authorList>
    </citation>
    <scope>NUCLEOTIDE SEQUENCE [LARGE SCALE GENOMIC DNA]</scope>
    <source>
        <strain evidence="3">CL2024</strain>
        <tissue evidence="3">Fresh tender leaves</tissue>
    </source>
</reference>
<dbReference type="Pfam" id="PF03101">
    <property type="entry name" value="FAR1"/>
    <property type="match status" value="1"/>
</dbReference>
<gene>
    <name evidence="3" type="ORF">ACJRO7_018398</name>
</gene>
<dbReference type="Pfam" id="PF10551">
    <property type="entry name" value="MULE"/>
    <property type="match status" value="1"/>
</dbReference>
<dbReference type="PANTHER" id="PTHR47718">
    <property type="entry name" value="OS01G0519700 PROTEIN"/>
    <property type="match status" value="1"/>
</dbReference>
<dbReference type="InterPro" id="IPR018289">
    <property type="entry name" value="MULE_transposase_dom"/>
</dbReference>